<keyword evidence="5" id="KW-1185">Reference proteome</keyword>
<protein>
    <recommendedName>
        <fullName evidence="2 3">Peroxisomal membrane protein PEX16</fullName>
    </recommendedName>
</protein>
<name>A0AAD9PFN0_RIDPI</name>
<sequence length="356" mass="40011">MAQFMTLNRLFDKYTELVSENPHIVRNVESGLRMLSYIVPGSGDGGTVLSEMLYASSSLLTMLHDSIYRKVADIKWKVHVPHRQLMTWLTVLEHVEVFLELTAGTVSSAHLRWLIIVCVHVAKAAVRFLLLLKHNSGIQVSPLLPPLNRTEVKGHLHKGPNLLGDAGSASPTTGAASIPPQKATFTLERSGRTIRSLAAAPPMSERCWKVPMPQTAPSEVGSAEVVYQPSQLTQKQLLGETLHVIRPLAHLLSLYLFGLKSWKPWLLSCAVDASSLLCLGDPGLLNPAERMELRRRALLMVLYLLRSPFYDRCTRIRLFCLLKLVEHNVPLSSLFMKALINYIPPWQRTYFYVWMS</sequence>
<comment type="similarity">
    <text evidence="1 3">Belongs to the peroxin-16 family.</text>
</comment>
<dbReference type="EMBL" id="JAODUO010000008">
    <property type="protein sequence ID" value="KAK2193701.1"/>
    <property type="molecule type" value="Genomic_DNA"/>
</dbReference>
<proteinExistence type="inferred from homology"/>
<dbReference type="AlphaFoldDB" id="A0AAD9PFN0"/>
<accession>A0AAD9PFN0</accession>
<organism evidence="4 5">
    <name type="scientific">Ridgeia piscesae</name>
    <name type="common">Tubeworm</name>
    <dbReference type="NCBI Taxonomy" id="27915"/>
    <lineage>
        <taxon>Eukaryota</taxon>
        <taxon>Metazoa</taxon>
        <taxon>Spiralia</taxon>
        <taxon>Lophotrochozoa</taxon>
        <taxon>Annelida</taxon>
        <taxon>Polychaeta</taxon>
        <taxon>Sedentaria</taxon>
        <taxon>Canalipalpata</taxon>
        <taxon>Sabellida</taxon>
        <taxon>Siboglinidae</taxon>
        <taxon>Ridgeia</taxon>
    </lineage>
</organism>
<evidence type="ECO:0000313" key="5">
    <source>
        <dbReference type="Proteomes" id="UP001209878"/>
    </source>
</evidence>
<dbReference type="PANTHER" id="PTHR13299">
    <property type="entry name" value="PEROXISOMAL MEMBRANE PROTEIN PEX16"/>
    <property type="match status" value="1"/>
</dbReference>
<evidence type="ECO:0000313" key="4">
    <source>
        <dbReference type="EMBL" id="KAK2193701.1"/>
    </source>
</evidence>
<evidence type="ECO:0000256" key="3">
    <source>
        <dbReference type="RuleBase" id="RU365003"/>
    </source>
</evidence>
<dbReference type="Pfam" id="PF08610">
    <property type="entry name" value="Pex16"/>
    <property type="match status" value="1"/>
</dbReference>
<comment type="caution">
    <text evidence="4">The sequence shown here is derived from an EMBL/GenBank/DDBJ whole genome shotgun (WGS) entry which is preliminary data.</text>
</comment>
<gene>
    <name evidence="4" type="ORF">NP493_8g08014</name>
</gene>
<keyword evidence="3" id="KW-0576">Peroxisome</keyword>
<dbReference type="PANTHER" id="PTHR13299:SF0">
    <property type="entry name" value="PEROXISOMAL MEMBRANE PROTEIN PEX16"/>
    <property type="match status" value="1"/>
</dbReference>
<evidence type="ECO:0000256" key="2">
    <source>
        <dbReference type="ARBA" id="ARBA00018577"/>
    </source>
</evidence>
<dbReference type="InterPro" id="IPR013919">
    <property type="entry name" value="Pex16"/>
</dbReference>
<dbReference type="GO" id="GO:0005778">
    <property type="term" value="C:peroxisomal membrane"/>
    <property type="evidence" value="ECO:0007669"/>
    <property type="project" value="UniProtKB-SubCell"/>
</dbReference>
<evidence type="ECO:0000256" key="1">
    <source>
        <dbReference type="ARBA" id="ARBA00009505"/>
    </source>
</evidence>
<dbReference type="Proteomes" id="UP001209878">
    <property type="component" value="Unassembled WGS sequence"/>
</dbReference>
<dbReference type="GO" id="GO:0007031">
    <property type="term" value="P:peroxisome organization"/>
    <property type="evidence" value="ECO:0007669"/>
    <property type="project" value="UniProtKB-KW"/>
</dbReference>
<keyword evidence="3" id="KW-0962">Peroxisome biogenesis</keyword>
<reference evidence="4" key="1">
    <citation type="journal article" date="2023" name="Mol. Biol. Evol.">
        <title>Third-Generation Sequencing Reveals the Adaptive Role of the Epigenome in Three Deep-Sea Polychaetes.</title>
        <authorList>
            <person name="Perez M."/>
            <person name="Aroh O."/>
            <person name="Sun Y."/>
            <person name="Lan Y."/>
            <person name="Juniper S.K."/>
            <person name="Young C.R."/>
            <person name="Angers B."/>
            <person name="Qian P.Y."/>
        </authorList>
    </citation>
    <scope>NUCLEOTIDE SEQUENCE</scope>
    <source>
        <strain evidence="4">R07B-5</strain>
    </source>
</reference>
<comment type="subcellular location">
    <subcellularLocation>
        <location evidence="3">Peroxisome membrane</location>
    </subcellularLocation>
</comment>